<dbReference type="GO" id="GO:0016788">
    <property type="term" value="F:hydrolase activity, acting on ester bonds"/>
    <property type="evidence" value="ECO:0007669"/>
    <property type="project" value="TreeGrafter"/>
</dbReference>
<dbReference type="OrthoDB" id="9816081at2"/>
<dbReference type="RefSeq" id="WP_100510888.1">
    <property type="nucleotide sequence ID" value="NZ_PEBI01000002.1"/>
</dbReference>
<evidence type="ECO:0000259" key="1">
    <source>
        <dbReference type="Pfam" id="PF00149"/>
    </source>
</evidence>
<dbReference type="EMBL" id="PEBI01000002">
    <property type="protein sequence ID" value="PJM73257.1"/>
    <property type="molecule type" value="Genomic_DNA"/>
</dbReference>
<gene>
    <name evidence="2" type="ORF">CS006_04205</name>
</gene>
<dbReference type="GO" id="GO:0005737">
    <property type="term" value="C:cytoplasm"/>
    <property type="evidence" value="ECO:0007669"/>
    <property type="project" value="TreeGrafter"/>
</dbReference>
<dbReference type="CDD" id="cd07383">
    <property type="entry name" value="MPP_Dcr2"/>
    <property type="match status" value="1"/>
</dbReference>
<name>A0A2M9H8X3_9BIFI</name>
<evidence type="ECO:0000313" key="3">
    <source>
        <dbReference type="Proteomes" id="UP000229095"/>
    </source>
</evidence>
<dbReference type="Pfam" id="PF00149">
    <property type="entry name" value="Metallophos"/>
    <property type="match status" value="1"/>
</dbReference>
<keyword evidence="3" id="KW-1185">Reference proteome</keyword>
<protein>
    <submittedName>
        <fullName evidence="2">Serine/threonine protein phosphatase</fullName>
    </submittedName>
</protein>
<evidence type="ECO:0000313" key="2">
    <source>
        <dbReference type="EMBL" id="PJM73257.1"/>
    </source>
</evidence>
<dbReference type="PANTHER" id="PTHR32440:SF11">
    <property type="entry name" value="METALLOPHOSPHOESTERASE DOMAIN-CONTAINING PROTEIN"/>
    <property type="match status" value="1"/>
</dbReference>
<sequence>MSERIHRSAANAGRALSHVSEHTHQLLDAVEEERPVSVSAKLGRLQFHHSGKFRILQFSDIQDGPKISKDTISLIGAACDAARPDIVVFTGDQIAGYDSAYARTSRKRRWDMPKGGVKPDKGDFDHTRELVRKSIRQFVQPLVDRNVPFAVTFGNHDFQCGLDNAELNDIYREFPGCLNPPMAAAEQPGAAQSAAYSGLADQQVYACEPGTFALPVSDVDHTRNVIGLVMVDSGDYAKSGGYDTPSQRALDFLDAMPTALGAKSIVFQHIPIPQFYDVLKPVSSSTAYAIQGYRSFDAACYVLDESKTLPGSYLGEGVSCPDIDCGEFQIMKDTDGYFGLFAGHDHRNGFVGTTEGIMLGATPTCGFGSYGPVPDKRAARLFEFDIRHPYEPRTQLLEFGQIVGKPTTRKAYTFAMSHVPTNPGDAWNLLRKPGLVSTLAAGFAAAIASLGFTGKRR</sequence>
<dbReference type="Gene3D" id="3.60.21.10">
    <property type="match status" value="1"/>
</dbReference>
<dbReference type="InterPro" id="IPR004843">
    <property type="entry name" value="Calcineurin-like_PHP"/>
</dbReference>
<dbReference type="PANTHER" id="PTHR32440">
    <property type="entry name" value="PHOSPHATASE DCR2-RELATED-RELATED"/>
    <property type="match status" value="1"/>
</dbReference>
<proteinExistence type="predicted"/>
<organism evidence="2 3">
    <name type="scientific">Bifidobacterium primatium</name>
    <dbReference type="NCBI Taxonomy" id="2045438"/>
    <lineage>
        <taxon>Bacteria</taxon>
        <taxon>Bacillati</taxon>
        <taxon>Actinomycetota</taxon>
        <taxon>Actinomycetes</taxon>
        <taxon>Bifidobacteriales</taxon>
        <taxon>Bifidobacteriaceae</taxon>
        <taxon>Bifidobacterium</taxon>
    </lineage>
</organism>
<feature type="domain" description="Calcineurin-like phosphoesterase" evidence="1">
    <location>
        <begin position="53"/>
        <end position="171"/>
    </location>
</feature>
<reference evidence="2 3" key="1">
    <citation type="submission" date="2017-10" db="EMBL/GenBank/DDBJ databases">
        <title>Draft genome sequences of strains TRE 1, TRE 9, TRE H and TRI 7, isolated from tamarins, belonging to four potential novel Bifidobacterium species.</title>
        <authorList>
            <person name="Mattarelli P."/>
            <person name="Modesto M."/>
            <person name="Puglisi E."/>
            <person name="Morelli L."/>
            <person name="Spezio C."/>
            <person name="Bonetti A."/>
            <person name="Sandri C."/>
        </authorList>
    </citation>
    <scope>NUCLEOTIDE SEQUENCE [LARGE SCALE GENOMIC DNA]</scope>
    <source>
        <strain evidence="3">TRE1</strain>
    </source>
</reference>
<dbReference type="Proteomes" id="UP000229095">
    <property type="component" value="Unassembled WGS sequence"/>
</dbReference>
<dbReference type="SUPFAM" id="SSF56300">
    <property type="entry name" value="Metallo-dependent phosphatases"/>
    <property type="match status" value="1"/>
</dbReference>
<dbReference type="AlphaFoldDB" id="A0A2M9H8X3"/>
<comment type="caution">
    <text evidence="2">The sequence shown here is derived from an EMBL/GenBank/DDBJ whole genome shotgun (WGS) entry which is preliminary data.</text>
</comment>
<dbReference type="InterPro" id="IPR029052">
    <property type="entry name" value="Metallo-depent_PP-like"/>
</dbReference>
<accession>A0A2M9H8X3</accession>